<dbReference type="EMBL" id="BAABRU010000006">
    <property type="protein sequence ID" value="GAA5528143.1"/>
    <property type="molecule type" value="Genomic_DNA"/>
</dbReference>
<sequence length="191" mass="20678">MALELAGIALQRVHRIQTLEQRAAVYHHVPGMAGDVSQQLGRHSVCLQIEGICYGAEAQTMLEQLRGIYLKQEPVEFIADIVGQGYVAKVTLDQFQVTQQAYEPDQYSYRLQIVEYAAPSKSKVAAAQVNTSIKTQAVQLTTLASLPDALAFGSLPEITNPVEPLKTALDPVREAASSLSDSLGALRSLLG</sequence>
<protein>
    <recommendedName>
        <fullName evidence="3">DNA circulation N-terminal domain-containing protein</fullName>
    </recommendedName>
</protein>
<gene>
    <name evidence="1" type="ORF">Hgul01_01940</name>
</gene>
<evidence type="ECO:0000313" key="2">
    <source>
        <dbReference type="Proteomes" id="UP001428290"/>
    </source>
</evidence>
<organism evidence="1 2">
    <name type="scientific">Herpetosiphon gulosus</name>
    <dbReference type="NCBI Taxonomy" id="1973496"/>
    <lineage>
        <taxon>Bacteria</taxon>
        <taxon>Bacillati</taxon>
        <taxon>Chloroflexota</taxon>
        <taxon>Chloroflexia</taxon>
        <taxon>Herpetosiphonales</taxon>
        <taxon>Herpetosiphonaceae</taxon>
        <taxon>Herpetosiphon</taxon>
    </lineage>
</organism>
<dbReference type="Proteomes" id="UP001428290">
    <property type="component" value="Unassembled WGS sequence"/>
</dbReference>
<evidence type="ECO:0000313" key="1">
    <source>
        <dbReference type="EMBL" id="GAA5528143.1"/>
    </source>
</evidence>
<accession>A0ABP9X0S6</accession>
<reference evidence="1 2" key="1">
    <citation type="submission" date="2024-02" db="EMBL/GenBank/DDBJ databases">
        <title>Herpetosiphon gulosus NBRC 112829.</title>
        <authorList>
            <person name="Ichikawa N."/>
            <person name="Katano-Makiyama Y."/>
            <person name="Hidaka K."/>
        </authorList>
    </citation>
    <scope>NUCLEOTIDE SEQUENCE [LARGE SCALE GENOMIC DNA]</scope>
    <source>
        <strain evidence="1 2">NBRC 112829</strain>
    </source>
</reference>
<evidence type="ECO:0008006" key="3">
    <source>
        <dbReference type="Google" id="ProtNLM"/>
    </source>
</evidence>
<dbReference type="RefSeq" id="WP_345721755.1">
    <property type="nucleotide sequence ID" value="NZ_BAABRU010000006.1"/>
</dbReference>
<keyword evidence="2" id="KW-1185">Reference proteome</keyword>
<comment type="caution">
    <text evidence="1">The sequence shown here is derived from an EMBL/GenBank/DDBJ whole genome shotgun (WGS) entry which is preliminary data.</text>
</comment>
<name>A0ABP9X0S6_9CHLR</name>
<proteinExistence type="predicted"/>